<evidence type="ECO:0000313" key="13">
    <source>
        <dbReference type="Proteomes" id="UP000504615"/>
    </source>
</evidence>
<dbReference type="Proteomes" id="UP000504615">
    <property type="component" value="Unplaced"/>
</dbReference>
<keyword evidence="6" id="KW-0479">Metal-binding</keyword>
<feature type="non-terminal residue" evidence="14">
    <location>
        <position position="249"/>
    </location>
</feature>
<evidence type="ECO:0000256" key="5">
    <source>
        <dbReference type="ARBA" id="ARBA00022617"/>
    </source>
</evidence>
<evidence type="ECO:0000256" key="2">
    <source>
        <dbReference type="ARBA" id="ARBA00004174"/>
    </source>
</evidence>
<protein>
    <submittedName>
        <fullName evidence="14">Cytochrome P450 9e2-like</fullName>
    </submittedName>
</protein>
<gene>
    <name evidence="14" type="primary">LOC105429771</name>
</gene>
<keyword evidence="5" id="KW-0349">Heme</keyword>
<dbReference type="InterPro" id="IPR036396">
    <property type="entry name" value="Cyt_P450_sf"/>
</dbReference>
<keyword evidence="7" id="KW-0256">Endoplasmic reticulum</keyword>
<evidence type="ECO:0000256" key="6">
    <source>
        <dbReference type="ARBA" id="ARBA00022723"/>
    </source>
</evidence>
<dbReference type="GO" id="GO:0004497">
    <property type="term" value="F:monooxygenase activity"/>
    <property type="evidence" value="ECO:0007669"/>
    <property type="project" value="UniProtKB-KW"/>
</dbReference>
<comment type="similarity">
    <text evidence="4">Belongs to the cytochrome P450 family.</text>
</comment>
<evidence type="ECO:0000256" key="9">
    <source>
        <dbReference type="ARBA" id="ARBA00023002"/>
    </source>
</evidence>
<keyword evidence="9" id="KW-0560">Oxidoreductase</keyword>
<comment type="cofactor">
    <cofactor evidence="1">
        <name>heme</name>
        <dbReference type="ChEBI" id="CHEBI:30413"/>
    </cofactor>
</comment>
<dbReference type="PANTHER" id="PTHR24292">
    <property type="entry name" value="CYTOCHROME P450"/>
    <property type="match status" value="1"/>
</dbReference>
<organism evidence="13 14">
    <name type="scientific">Pogonomyrmex barbatus</name>
    <name type="common">red harvester ant</name>
    <dbReference type="NCBI Taxonomy" id="144034"/>
    <lineage>
        <taxon>Eukaryota</taxon>
        <taxon>Metazoa</taxon>
        <taxon>Ecdysozoa</taxon>
        <taxon>Arthropoda</taxon>
        <taxon>Hexapoda</taxon>
        <taxon>Insecta</taxon>
        <taxon>Pterygota</taxon>
        <taxon>Neoptera</taxon>
        <taxon>Endopterygota</taxon>
        <taxon>Hymenoptera</taxon>
        <taxon>Apocrita</taxon>
        <taxon>Aculeata</taxon>
        <taxon>Formicoidea</taxon>
        <taxon>Formicidae</taxon>
        <taxon>Myrmicinae</taxon>
        <taxon>Pogonomyrmex</taxon>
    </lineage>
</organism>
<dbReference type="AlphaFoldDB" id="A0A6I9WNY0"/>
<evidence type="ECO:0000256" key="4">
    <source>
        <dbReference type="ARBA" id="ARBA00010617"/>
    </source>
</evidence>
<dbReference type="GO" id="GO:0016705">
    <property type="term" value="F:oxidoreductase activity, acting on paired donors, with incorporation or reduction of molecular oxygen"/>
    <property type="evidence" value="ECO:0007669"/>
    <property type="project" value="InterPro"/>
</dbReference>
<dbReference type="GO" id="GO:0005506">
    <property type="term" value="F:iron ion binding"/>
    <property type="evidence" value="ECO:0007669"/>
    <property type="project" value="InterPro"/>
</dbReference>
<reference evidence="14" key="1">
    <citation type="submission" date="2025-08" db="UniProtKB">
        <authorList>
            <consortium name="RefSeq"/>
        </authorList>
    </citation>
    <scope>IDENTIFICATION</scope>
</reference>
<dbReference type="PRINTS" id="PR00464">
    <property type="entry name" value="EP450II"/>
</dbReference>
<dbReference type="GeneID" id="105429771"/>
<comment type="subcellular location">
    <subcellularLocation>
        <location evidence="3">Endoplasmic reticulum membrane</location>
        <topology evidence="3">Peripheral membrane protein</topology>
    </subcellularLocation>
    <subcellularLocation>
        <location evidence="2">Microsome membrane</location>
        <topology evidence="2">Peripheral membrane protein</topology>
    </subcellularLocation>
</comment>
<name>A0A6I9WNY0_9HYME</name>
<keyword evidence="10" id="KW-0408">Iron</keyword>
<dbReference type="PANTHER" id="PTHR24292:SF54">
    <property type="entry name" value="CYP9F3-RELATED"/>
    <property type="match status" value="1"/>
</dbReference>
<dbReference type="InterPro" id="IPR001128">
    <property type="entry name" value="Cyt_P450"/>
</dbReference>
<sequence>MIYIITLSAIVGVLGVYYYFFKNLNYFKKYGIFYKPPLPILGNMGPLIFRLKSSAELAKEFYNLHSEAKYVGVFDIPTRPVIMVRDLELIKSITLKHFDTFPDHRNVVDGRQDPLFGTNLFSIRGDTWRQTRSILTPAFTSSKMKGMFKLMSECGGDFSTFLAQLPPEQRMMQMRDVFTRYTNDVIATCAFGISVDSMKNPNNEFYVYGKEATALTIVALIKVYIFRSLPWLARLINLRLIRQEVADFF</sequence>
<dbReference type="OrthoDB" id="2789670at2759"/>
<evidence type="ECO:0000256" key="10">
    <source>
        <dbReference type="ARBA" id="ARBA00023004"/>
    </source>
</evidence>
<dbReference type="InterPro" id="IPR002402">
    <property type="entry name" value="Cyt_P450_E_grp-II"/>
</dbReference>
<dbReference type="Pfam" id="PF00067">
    <property type="entry name" value="p450"/>
    <property type="match status" value="1"/>
</dbReference>
<evidence type="ECO:0000256" key="3">
    <source>
        <dbReference type="ARBA" id="ARBA00004406"/>
    </source>
</evidence>
<keyword evidence="8" id="KW-0492">Microsome</keyword>
<dbReference type="SUPFAM" id="SSF48264">
    <property type="entry name" value="Cytochrome P450"/>
    <property type="match status" value="1"/>
</dbReference>
<evidence type="ECO:0000256" key="11">
    <source>
        <dbReference type="ARBA" id="ARBA00023033"/>
    </source>
</evidence>
<evidence type="ECO:0000313" key="14">
    <source>
        <dbReference type="RefSeq" id="XP_011641249.1"/>
    </source>
</evidence>
<evidence type="ECO:0000256" key="8">
    <source>
        <dbReference type="ARBA" id="ARBA00022848"/>
    </source>
</evidence>
<dbReference type="KEGG" id="pbar:105429771"/>
<keyword evidence="12" id="KW-0472">Membrane</keyword>
<dbReference type="GO" id="GO:0005789">
    <property type="term" value="C:endoplasmic reticulum membrane"/>
    <property type="evidence" value="ECO:0007669"/>
    <property type="project" value="UniProtKB-SubCell"/>
</dbReference>
<proteinExistence type="inferred from homology"/>
<evidence type="ECO:0000256" key="7">
    <source>
        <dbReference type="ARBA" id="ARBA00022824"/>
    </source>
</evidence>
<keyword evidence="13" id="KW-1185">Reference proteome</keyword>
<evidence type="ECO:0000256" key="1">
    <source>
        <dbReference type="ARBA" id="ARBA00001971"/>
    </source>
</evidence>
<keyword evidence="11" id="KW-0503">Monooxygenase</keyword>
<dbReference type="Gene3D" id="1.10.630.10">
    <property type="entry name" value="Cytochrome P450"/>
    <property type="match status" value="1"/>
</dbReference>
<dbReference type="RefSeq" id="XP_011641249.1">
    <property type="nucleotide sequence ID" value="XM_011642947.1"/>
</dbReference>
<evidence type="ECO:0000256" key="12">
    <source>
        <dbReference type="ARBA" id="ARBA00023136"/>
    </source>
</evidence>
<dbReference type="InterPro" id="IPR050476">
    <property type="entry name" value="Insect_CytP450_Detox"/>
</dbReference>
<dbReference type="GO" id="GO:0020037">
    <property type="term" value="F:heme binding"/>
    <property type="evidence" value="ECO:0007669"/>
    <property type="project" value="InterPro"/>
</dbReference>
<accession>A0A6I9WNY0</accession>